<feature type="domain" description="DUF6533" evidence="2">
    <location>
        <begin position="26"/>
        <end position="71"/>
    </location>
</feature>
<dbReference type="InterPro" id="IPR045340">
    <property type="entry name" value="DUF6533"/>
</dbReference>
<gene>
    <name evidence="3" type="ORF">CVT26_006497</name>
</gene>
<feature type="transmembrane region" description="Helical" evidence="1">
    <location>
        <begin position="181"/>
        <end position="201"/>
    </location>
</feature>
<proteinExistence type="predicted"/>
<sequence length="268" mass="29372">MPFGNISEDSFEELVGIASQTRIISYMWVSGFVFLVCDTLSTLPREVDYIWRSNWSLPKVLYFFIRYWSLFQTLLVSHSFSEIALKANPDQSEHSLLQNSVKVQVYLGLAFGAGAIATLVLAPKDVPIPGCLTSPPIGHGVAASAVTPVASVFYFVMMAVKVYGSVAQAKREGLRPKLTPVLHTFAFDGTLYFFLYVRTLSSSELPPDIEDSLFLSLVAGGLDALLVQGALGGILSPWNIVAFTFAVSYKIFESITSNLILAFARVHV</sequence>
<evidence type="ECO:0000259" key="2">
    <source>
        <dbReference type="Pfam" id="PF20151"/>
    </source>
</evidence>
<dbReference type="Proteomes" id="UP000284706">
    <property type="component" value="Unassembled WGS sequence"/>
</dbReference>
<feature type="transmembrane region" description="Helical" evidence="1">
    <location>
        <begin position="105"/>
        <end position="122"/>
    </location>
</feature>
<dbReference type="OrthoDB" id="2675435at2759"/>
<protein>
    <recommendedName>
        <fullName evidence="2">DUF6533 domain-containing protein</fullName>
    </recommendedName>
</protein>
<evidence type="ECO:0000313" key="3">
    <source>
        <dbReference type="EMBL" id="PPQ72276.1"/>
    </source>
</evidence>
<feature type="transmembrane region" description="Helical" evidence="1">
    <location>
        <begin position="23"/>
        <end position="43"/>
    </location>
</feature>
<keyword evidence="1" id="KW-1133">Transmembrane helix</keyword>
<reference evidence="3 4" key="1">
    <citation type="journal article" date="2018" name="Evol. Lett.">
        <title>Horizontal gene cluster transfer increased hallucinogenic mushroom diversity.</title>
        <authorList>
            <person name="Reynolds H.T."/>
            <person name="Vijayakumar V."/>
            <person name="Gluck-Thaler E."/>
            <person name="Korotkin H.B."/>
            <person name="Matheny P.B."/>
            <person name="Slot J.C."/>
        </authorList>
    </citation>
    <scope>NUCLEOTIDE SEQUENCE [LARGE SCALE GENOMIC DNA]</scope>
    <source>
        <strain evidence="3 4">SRW20</strain>
    </source>
</reference>
<dbReference type="InParanoid" id="A0A409W195"/>
<organism evidence="3 4">
    <name type="scientific">Gymnopilus dilepis</name>
    <dbReference type="NCBI Taxonomy" id="231916"/>
    <lineage>
        <taxon>Eukaryota</taxon>
        <taxon>Fungi</taxon>
        <taxon>Dikarya</taxon>
        <taxon>Basidiomycota</taxon>
        <taxon>Agaricomycotina</taxon>
        <taxon>Agaricomycetes</taxon>
        <taxon>Agaricomycetidae</taxon>
        <taxon>Agaricales</taxon>
        <taxon>Agaricineae</taxon>
        <taxon>Hymenogastraceae</taxon>
        <taxon>Gymnopilus</taxon>
    </lineage>
</organism>
<feature type="transmembrane region" description="Helical" evidence="1">
    <location>
        <begin position="142"/>
        <end position="160"/>
    </location>
</feature>
<dbReference type="EMBL" id="NHYE01005465">
    <property type="protein sequence ID" value="PPQ72276.1"/>
    <property type="molecule type" value="Genomic_DNA"/>
</dbReference>
<keyword evidence="4" id="KW-1185">Reference proteome</keyword>
<dbReference type="Pfam" id="PF20151">
    <property type="entry name" value="DUF6533"/>
    <property type="match status" value="1"/>
</dbReference>
<dbReference type="AlphaFoldDB" id="A0A409W195"/>
<accession>A0A409W195</accession>
<keyword evidence="1" id="KW-0472">Membrane</keyword>
<comment type="caution">
    <text evidence="3">The sequence shown here is derived from an EMBL/GenBank/DDBJ whole genome shotgun (WGS) entry which is preliminary data.</text>
</comment>
<evidence type="ECO:0000256" key="1">
    <source>
        <dbReference type="SAM" id="Phobius"/>
    </source>
</evidence>
<keyword evidence="1" id="KW-0812">Transmembrane</keyword>
<evidence type="ECO:0000313" key="4">
    <source>
        <dbReference type="Proteomes" id="UP000284706"/>
    </source>
</evidence>
<name>A0A409W195_9AGAR</name>